<evidence type="ECO:0000313" key="8">
    <source>
        <dbReference type="Proteomes" id="UP000002532"/>
    </source>
</evidence>
<evidence type="ECO:0000256" key="4">
    <source>
        <dbReference type="ARBA" id="ARBA00022989"/>
    </source>
</evidence>
<reference evidence="7 8" key="1">
    <citation type="journal article" date="2005" name="Infect. Immun.">
        <title>Comparative genomic analysis of Chlamydia trachomatis oculotropic and genitotropic strains.</title>
        <authorList>
            <person name="Carlson J.H."/>
            <person name="Porcella S.F."/>
            <person name="McClarty G."/>
            <person name="Caldwell H.D."/>
        </authorList>
    </citation>
    <scope>NUCLEOTIDE SEQUENCE [LARGE SCALE GENOMIC DNA]</scope>
    <source>
        <strain evidence="8">ATCC VR-571B / DSM 19440 / HAR-13</strain>
    </source>
</reference>
<keyword evidence="4 6" id="KW-1133">Transmembrane helix</keyword>
<evidence type="ECO:0000313" key="7">
    <source>
        <dbReference type="EMBL" id="AAX50970.1"/>
    </source>
</evidence>
<organism evidence="7 8">
    <name type="scientific">Chlamydia trachomatis serovar A (strain ATCC VR-571B / DSM 19440 / HAR-13)</name>
    <dbReference type="NCBI Taxonomy" id="315277"/>
    <lineage>
        <taxon>Bacteria</taxon>
        <taxon>Pseudomonadati</taxon>
        <taxon>Chlamydiota</taxon>
        <taxon>Chlamydiia</taxon>
        <taxon>Chlamydiales</taxon>
        <taxon>Chlamydiaceae</taxon>
        <taxon>Chlamydia/Chlamydophila group</taxon>
        <taxon>Chlamydia</taxon>
    </lineage>
</organism>
<feature type="transmembrane region" description="Helical" evidence="6">
    <location>
        <begin position="309"/>
        <end position="328"/>
    </location>
</feature>
<dbReference type="RefSeq" id="WP_011324832.1">
    <property type="nucleotide sequence ID" value="NC_007429.1"/>
</dbReference>
<dbReference type="GO" id="GO:0035435">
    <property type="term" value="P:phosphate ion transmembrane transport"/>
    <property type="evidence" value="ECO:0007669"/>
    <property type="project" value="TreeGrafter"/>
</dbReference>
<dbReference type="PANTHER" id="PTHR11101">
    <property type="entry name" value="PHOSPHATE TRANSPORTER"/>
    <property type="match status" value="1"/>
</dbReference>
<keyword evidence="8" id="KW-1185">Reference proteome</keyword>
<protein>
    <recommendedName>
        <fullName evidence="6">Phosphate transporter</fullName>
    </recommendedName>
</protein>
<sequence>MWLLLVCVVVGGFYTAWNIGANDVANAVGPSVGAGALTLKQAVLIAAVFEFLGAVLLGDRVIGTIESGLVAPSGHVLSSQDYVFGMTAALLATGVWLQIASFCGWPVSTTHAIVGAVLGFGIILKEDAVIYWNSCGRVFVSWLASPIIGGYFAFLIFSFIRKAILYKKDPVSAMVRIAPFLSAIIIFALGLVLILSGAVAPVISFSPALRIVCGLSLFAFFFTIWGIRFFKLAILPQEVLPGTLLDRLLSKSTDYGRKYLIVERIFAYLQMIIACFMSFAHGSNDVANAVAPVAGIYRTLYPQSYSSKVLLVFMSLGGLGLVCGLATWGWRVIDTIGKKITELTPSRGFSVGMSSAITIAAASSLGFPISTTHVVVGSVLGIGFARGLRAINLRIIKDIVLSWFITVPAGAALSIVFFLLLRALFC</sequence>
<feature type="transmembrane region" description="Helical" evidence="6">
    <location>
        <begin position="139"/>
        <end position="160"/>
    </location>
</feature>
<keyword evidence="6" id="KW-0592">Phosphate transport</keyword>
<evidence type="ECO:0000256" key="6">
    <source>
        <dbReference type="RuleBase" id="RU363058"/>
    </source>
</evidence>
<feature type="transmembrane region" description="Helical" evidence="6">
    <location>
        <begin position="373"/>
        <end position="391"/>
    </location>
</feature>
<feature type="transmembrane region" description="Helical" evidence="6">
    <location>
        <begin position="265"/>
        <end position="282"/>
    </location>
</feature>
<dbReference type="Pfam" id="PF01384">
    <property type="entry name" value="PHO4"/>
    <property type="match status" value="1"/>
</dbReference>
<evidence type="ECO:0000256" key="5">
    <source>
        <dbReference type="ARBA" id="ARBA00023136"/>
    </source>
</evidence>
<name>A0A0H2X2X7_CHLTA</name>
<gene>
    <name evidence="7" type="ordered locus">CTA_0753</name>
</gene>
<dbReference type="GO" id="GO:0005315">
    <property type="term" value="F:phosphate transmembrane transporter activity"/>
    <property type="evidence" value="ECO:0007669"/>
    <property type="project" value="InterPro"/>
</dbReference>
<accession>A0A0H2X2X7</accession>
<comment type="similarity">
    <text evidence="6">Belongs to the inorganic phosphate transporter (PiT) (TC 2.A.20) family.</text>
</comment>
<keyword evidence="5 6" id="KW-0472">Membrane</keyword>
<comment type="subcellular location">
    <subcellularLocation>
        <location evidence="1 6">Membrane</location>
        <topology evidence="1 6">Multi-pass membrane protein</topology>
    </subcellularLocation>
</comment>
<keyword evidence="2 6" id="KW-0813">Transport</keyword>
<feature type="transmembrane region" description="Helical" evidence="6">
    <location>
        <begin position="180"/>
        <end position="203"/>
    </location>
</feature>
<proteinExistence type="inferred from homology"/>
<dbReference type="PANTHER" id="PTHR11101:SF80">
    <property type="entry name" value="PHOSPHATE TRANSPORTER"/>
    <property type="match status" value="1"/>
</dbReference>
<feature type="transmembrane region" description="Helical" evidence="6">
    <location>
        <begin position="209"/>
        <end position="227"/>
    </location>
</feature>
<evidence type="ECO:0000256" key="2">
    <source>
        <dbReference type="ARBA" id="ARBA00022448"/>
    </source>
</evidence>
<keyword evidence="3 6" id="KW-0812">Transmembrane</keyword>
<dbReference type="Proteomes" id="UP000002532">
    <property type="component" value="Chromosome"/>
</dbReference>
<dbReference type="AlphaFoldDB" id="A0A0H2X2X7"/>
<dbReference type="KEGG" id="cta:CTA_0753"/>
<evidence type="ECO:0000256" key="3">
    <source>
        <dbReference type="ARBA" id="ARBA00022692"/>
    </source>
</evidence>
<feature type="transmembrane region" description="Helical" evidence="6">
    <location>
        <begin position="42"/>
        <end position="62"/>
    </location>
</feature>
<evidence type="ECO:0000256" key="1">
    <source>
        <dbReference type="ARBA" id="ARBA00004141"/>
    </source>
</evidence>
<feature type="transmembrane region" description="Helical" evidence="6">
    <location>
        <begin position="403"/>
        <end position="425"/>
    </location>
</feature>
<dbReference type="HOGENOM" id="CLU_015355_3_3_0"/>
<dbReference type="InterPro" id="IPR001204">
    <property type="entry name" value="Phos_transporter"/>
</dbReference>
<dbReference type="GO" id="GO:0016020">
    <property type="term" value="C:membrane"/>
    <property type="evidence" value="ECO:0007669"/>
    <property type="project" value="UniProtKB-SubCell"/>
</dbReference>
<dbReference type="EMBL" id="CP000051">
    <property type="protein sequence ID" value="AAX50970.1"/>
    <property type="molecule type" value="Genomic_DNA"/>
</dbReference>